<gene>
    <name evidence="1" type="ORF">I8748_08170</name>
</gene>
<dbReference type="InterPro" id="IPR035093">
    <property type="entry name" value="RelE/ParE_toxin_dom_sf"/>
</dbReference>
<proteinExistence type="predicted"/>
<keyword evidence="2" id="KW-1185">Reference proteome</keyword>
<dbReference type="SUPFAM" id="SSF143011">
    <property type="entry name" value="RelE-like"/>
    <property type="match status" value="1"/>
</dbReference>
<comment type="caution">
    <text evidence="1">The sequence shown here is derived from an EMBL/GenBank/DDBJ whole genome shotgun (WGS) entry which is preliminary data.</text>
</comment>
<accession>A0A8J7HTD8</accession>
<organism evidence="1 2">
    <name type="scientific">Amazonocrinis nigriterrae CENA67</name>
    <dbReference type="NCBI Taxonomy" id="2794033"/>
    <lineage>
        <taxon>Bacteria</taxon>
        <taxon>Bacillati</taxon>
        <taxon>Cyanobacteriota</taxon>
        <taxon>Cyanophyceae</taxon>
        <taxon>Nostocales</taxon>
        <taxon>Nostocaceae</taxon>
        <taxon>Amazonocrinis</taxon>
        <taxon>Amazonocrinis nigriterrae</taxon>
    </lineage>
</organism>
<name>A0A8J7HTD8_9NOST</name>
<dbReference type="AlphaFoldDB" id="A0A8J7HTD8"/>
<sequence length="94" mass="10642">MRLLVLTPKFKRAFHKFVKRNAELQQRIEETLQQMEADVFAAALGTHKLSGKLDGLQACSCGYDCRVVFSIELDVETNSEVIVLLDIGTHDEVY</sequence>
<reference evidence="1 2" key="1">
    <citation type="journal article" date="2021" name="Int. J. Syst. Evol. Microbiol.">
        <title>Amazonocrinis nigriterrae gen. nov., sp. nov., Atlanticothrix silvestris gen. nov., sp. nov. and Dendronalium phyllosphericum gen. nov., sp. nov., nostocacean cyanobacteria from Brazilian environments.</title>
        <authorList>
            <person name="Alvarenga D.O."/>
            <person name="Andreote A.P.D."/>
            <person name="Branco L.H.Z."/>
            <person name="Delbaje E."/>
            <person name="Cruz R.B."/>
            <person name="Varani A.M."/>
            <person name="Fiore M.F."/>
        </authorList>
    </citation>
    <scope>NUCLEOTIDE SEQUENCE [LARGE SCALE GENOMIC DNA]</scope>
    <source>
        <strain evidence="1 2">CENA67</strain>
    </source>
</reference>
<evidence type="ECO:0000313" key="2">
    <source>
        <dbReference type="Proteomes" id="UP000632766"/>
    </source>
</evidence>
<dbReference type="EMBL" id="JAECZC010000010">
    <property type="protein sequence ID" value="MBH8562149.1"/>
    <property type="molecule type" value="Genomic_DNA"/>
</dbReference>
<dbReference type="Gene3D" id="3.30.2310.20">
    <property type="entry name" value="RelE-like"/>
    <property type="match status" value="1"/>
</dbReference>
<dbReference type="RefSeq" id="WP_198124120.1">
    <property type="nucleotide sequence ID" value="NZ_JAECZC010000010.1"/>
</dbReference>
<evidence type="ECO:0000313" key="1">
    <source>
        <dbReference type="EMBL" id="MBH8562149.1"/>
    </source>
</evidence>
<protein>
    <submittedName>
        <fullName evidence="1">Type II toxin-antitoxin system YafQ family toxin</fullName>
    </submittedName>
</protein>
<dbReference type="Proteomes" id="UP000632766">
    <property type="component" value="Unassembled WGS sequence"/>
</dbReference>